<dbReference type="eggNOG" id="COG3170">
    <property type="taxonomic scope" value="Bacteria"/>
</dbReference>
<evidence type="ECO:0000313" key="3">
    <source>
        <dbReference type="Proteomes" id="UP000019151"/>
    </source>
</evidence>
<sequence length="277" mass="29662">MSSHTFAARTGRALTLAAAAALAGLAATADAQIATVASRAGAGGEARATFAVGEELTYKATLGGIRAGTARMRVEGIEIVRGRPAYHLVFTVDGGVPFFRVHDRYDSWVDTATHASLRFAQSISEGKYKRSRTYEIYPERAVYQEDGDSAEASVANPLDDGSFIYAVRHAGVRVGETQRFDRYFKPDRNPVVLTGVARDTVTVGAGTFATVVVHPTIRTKGLFAEDGDARIWFTDDDARYPVKIATKFSKFSLTLTLSSMAVGGIDVTQVAAIGGRD</sequence>
<keyword evidence="3" id="KW-1185">Reference proteome</keyword>
<dbReference type="KEGG" id="gba:J421_6353"/>
<organism evidence="2 3">
    <name type="scientific">Gemmatirosa kalamazoonensis</name>
    <dbReference type="NCBI Taxonomy" id="861299"/>
    <lineage>
        <taxon>Bacteria</taxon>
        <taxon>Pseudomonadati</taxon>
        <taxon>Gemmatimonadota</taxon>
        <taxon>Gemmatimonadia</taxon>
        <taxon>Gemmatimonadales</taxon>
        <taxon>Gemmatimonadaceae</taxon>
        <taxon>Gemmatirosa</taxon>
    </lineage>
</organism>
<evidence type="ECO:0008006" key="4">
    <source>
        <dbReference type="Google" id="ProtNLM"/>
    </source>
</evidence>
<dbReference type="OrthoDB" id="9806641at2"/>
<geneLocation type="plasmid" evidence="2 3">
    <name>2</name>
</geneLocation>
<proteinExistence type="predicted"/>
<keyword evidence="2" id="KW-0614">Plasmid</keyword>
<feature type="chain" id="PRO_5004795460" description="DUF3108 domain-containing protein" evidence="1">
    <location>
        <begin position="32"/>
        <end position="277"/>
    </location>
</feature>
<dbReference type="InterPro" id="IPR021457">
    <property type="entry name" value="DUF3108"/>
</dbReference>
<feature type="signal peptide" evidence="1">
    <location>
        <begin position="1"/>
        <end position="31"/>
    </location>
</feature>
<reference evidence="2 3" key="1">
    <citation type="journal article" date="2014" name="Genome Announc.">
        <title>Genome Sequence and Methylome of Soil Bacterium Gemmatirosa kalamazoonensis KBS708T, a Member of the Rarely Cultivated Gemmatimonadetes Phylum.</title>
        <authorList>
            <person name="Debruyn J.M."/>
            <person name="Radosevich M."/>
            <person name="Wommack K.E."/>
            <person name="Polson S.W."/>
            <person name="Hauser L.J."/>
            <person name="Fawaz M.N."/>
            <person name="Korlach J."/>
            <person name="Tsai Y.C."/>
        </authorList>
    </citation>
    <scope>NUCLEOTIDE SEQUENCE [LARGE SCALE GENOMIC DNA]</scope>
    <source>
        <strain evidence="2 3">KBS708</strain>
        <plasmid evidence="3">Plasmid 2</plasmid>
    </source>
</reference>
<gene>
    <name evidence="2" type="ORF">J421_6353</name>
</gene>
<accession>W0RWD7</accession>
<name>W0RWD7_9BACT</name>
<dbReference type="AlphaFoldDB" id="W0RWD7"/>
<dbReference type="EMBL" id="CP007130">
    <property type="protein sequence ID" value="AHG93888.1"/>
    <property type="molecule type" value="Genomic_DNA"/>
</dbReference>
<dbReference type="HOGENOM" id="CLU_073797_2_0_0"/>
<dbReference type="InParanoid" id="W0RWD7"/>
<keyword evidence="1" id="KW-0732">Signal</keyword>
<dbReference type="Proteomes" id="UP000019151">
    <property type="component" value="Plasmid 2"/>
</dbReference>
<dbReference type="Pfam" id="PF11306">
    <property type="entry name" value="DUF3108"/>
    <property type="match status" value="1"/>
</dbReference>
<evidence type="ECO:0000313" key="2">
    <source>
        <dbReference type="EMBL" id="AHG93888.1"/>
    </source>
</evidence>
<evidence type="ECO:0000256" key="1">
    <source>
        <dbReference type="SAM" id="SignalP"/>
    </source>
</evidence>
<dbReference type="RefSeq" id="WP_025415177.1">
    <property type="nucleotide sequence ID" value="NZ_CP007130.1"/>
</dbReference>
<protein>
    <recommendedName>
        <fullName evidence="4">DUF3108 domain-containing protein</fullName>
    </recommendedName>
</protein>